<organism evidence="1 2">
    <name type="scientific">Hymenobacter bucti</name>
    <dbReference type="NCBI Taxonomy" id="1844114"/>
    <lineage>
        <taxon>Bacteria</taxon>
        <taxon>Pseudomonadati</taxon>
        <taxon>Bacteroidota</taxon>
        <taxon>Cytophagia</taxon>
        <taxon>Cytophagales</taxon>
        <taxon>Hymenobacteraceae</taxon>
        <taxon>Hymenobacter</taxon>
    </lineage>
</organism>
<dbReference type="Proteomes" id="UP001597197">
    <property type="component" value="Unassembled WGS sequence"/>
</dbReference>
<reference evidence="2" key="1">
    <citation type="journal article" date="2019" name="Int. J. Syst. Evol. Microbiol.">
        <title>The Global Catalogue of Microorganisms (GCM) 10K type strain sequencing project: providing services to taxonomists for standard genome sequencing and annotation.</title>
        <authorList>
            <consortium name="The Broad Institute Genomics Platform"/>
            <consortium name="The Broad Institute Genome Sequencing Center for Infectious Disease"/>
            <person name="Wu L."/>
            <person name="Ma J."/>
        </authorList>
    </citation>
    <scope>NUCLEOTIDE SEQUENCE [LARGE SCALE GENOMIC DNA]</scope>
    <source>
        <strain evidence="2">CGMCC 1.15795</strain>
    </source>
</reference>
<sequence length="110" mass="12621">MFYHFADLFFQGRSVRLIRPDFGQPAINKDLADVARLARLENKDRAVFILGPYGSHDSFNTFRNQAEHDFWLSFAKENDISHGAYDWVRSWADLPGEEPATGGETDRGQK</sequence>
<protein>
    <submittedName>
        <fullName evidence="1">Uncharacterized protein</fullName>
    </submittedName>
</protein>
<accession>A0ABW4QWL5</accession>
<gene>
    <name evidence="1" type="ORF">ACFSDX_15625</name>
</gene>
<dbReference type="EMBL" id="JBHUFD010000005">
    <property type="protein sequence ID" value="MFD1873875.1"/>
    <property type="molecule type" value="Genomic_DNA"/>
</dbReference>
<name>A0ABW4QWL5_9BACT</name>
<dbReference type="RefSeq" id="WP_382315150.1">
    <property type="nucleotide sequence ID" value="NZ_JBHUFD010000005.1"/>
</dbReference>
<comment type="caution">
    <text evidence="1">The sequence shown here is derived from an EMBL/GenBank/DDBJ whole genome shotgun (WGS) entry which is preliminary data.</text>
</comment>
<proteinExistence type="predicted"/>
<keyword evidence="2" id="KW-1185">Reference proteome</keyword>
<evidence type="ECO:0000313" key="1">
    <source>
        <dbReference type="EMBL" id="MFD1873875.1"/>
    </source>
</evidence>
<evidence type="ECO:0000313" key="2">
    <source>
        <dbReference type="Proteomes" id="UP001597197"/>
    </source>
</evidence>